<keyword evidence="15 21" id="KW-1133">Transmembrane helix</keyword>
<keyword evidence="13" id="KW-0967">Endosome</keyword>
<evidence type="ECO:0000256" key="5">
    <source>
        <dbReference type="ARBA" id="ARBA00004356"/>
    </source>
</evidence>
<comment type="function">
    <text evidence="19">Required for optimal lysosomal function. Blocks EGF-stimulated EGFR intraluminal sorting and degradation. Conversely by binding with the phosphatidylinositol 4,5-bisphosphate, regulates its PIP5K1C interaction, inhibits HGS ubiquitination and relieves LAPTM4B inhibition of EGFR degradation. Recruits SLC3A2 and SLC7A5 (the Leu transporter) to the lysosome, promoting entry of leucine and other essential amino acid (EAA) into the lysosome, stimulating activation of proton-transporting vacuolar (V)-ATPase protein pump (V-ATPase) and hence mTORC1 activation. Plays a role as negative regulator of TGFB1 production in regulatory T cells. Binds ceramide and facilitates its exit from late endosome in order to control cell death pathways.</text>
</comment>
<dbReference type="GO" id="GO:0005886">
    <property type="term" value="C:plasma membrane"/>
    <property type="evidence" value="ECO:0007669"/>
    <property type="project" value="UniProtKB-SubCell"/>
</dbReference>
<keyword evidence="10" id="KW-0813">Transport</keyword>
<dbReference type="AlphaFoldDB" id="A0A3Q3JCS7"/>
<dbReference type="Ensembl" id="ENSMALT00000011712.1">
    <property type="protein sequence ID" value="ENSMALP00000011467.1"/>
    <property type="gene ID" value="ENSMALG00000008163.1"/>
</dbReference>
<evidence type="ECO:0000256" key="8">
    <source>
        <dbReference type="ARBA" id="ARBA00010076"/>
    </source>
</evidence>
<evidence type="ECO:0000256" key="1">
    <source>
        <dbReference type="ARBA" id="ARBA00004127"/>
    </source>
</evidence>
<proteinExistence type="inferred from homology"/>
<reference evidence="22" key="2">
    <citation type="submission" date="2025-09" db="UniProtKB">
        <authorList>
            <consortium name="Ensembl"/>
        </authorList>
    </citation>
    <scope>IDENTIFICATION</scope>
</reference>
<evidence type="ECO:0000313" key="23">
    <source>
        <dbReference type="Proteomes" id="UP000261600"/>
    </source>
</evidence>
<evidence type="ECO:0000256" key="14">
    <source>
        <dbReference type="ARBA" id="ARBA00022843"/>
    </source>
</evidence>
<dbReference type="InterPro" id="IPR051115">
    <property type="entry name" value="LAPTM_transporter"/>
</dbReference>
<evidence type="ECO:0000256" key="12">
    <source>
        <dbReference type="ARBA" id="ARBA00022692"/>
    </source>
</evidence>
<evidence type="ECO:0000256" key="16">
    <source>
        <dbReference type="ARBA" id="ARBA00023136"/>
    </source>
</evidence>
<name>A0A3Q3JCS7_MONAL</name>
<keyword evidence="17" id="KW-0458">Lysosome</keyword>
<keyword evidence="14" id="KW-0832">Ubl conjugation</keyword>
<evidence type="ECO:0000256" key="7">
    <source>
        <dbReference type="ARBA" id="ARBA00004656"/>
    </source>
</evidence>
<dbReference type="PANTHER" id="PTHR12479:SF6">
    <property type="entry name" value="LYSOSOMAL-ASSOCIATED TRANSMEMBRANE PROTEIN 4B"/>
    <property type="match status" value="1"/>
</dbReference>
<evidence type="ECO:0000256" key="20">
    <source>
        <dbReference type="ARBA" id="ARBA00046444"/>
    </source>
</evidence>
<evidence type="ECO:0000256" key="11">
    <source>
        <dbReference type="ARBA" id="ARBA00022475"/>
    </source>
</evidence>
<dbReference type="GO" id="GO:0032585">
    <property type="term" value="C:multivesicular body membrane"/>
    <property type="evidence" value="ECO:0007669"/>
    <property type="project" value="UniProtKB-SubCell"/>
</dbReference>
<keyword evidence="12 21" id="KW-0812">Transmembrane</keyword>
<reference evidence="22" key="1">
    <citation type="submission" date="2025-08" db="UniProtKB">
        <authorList>
            <consortium name="Ensembl"/>
        </authorList>
    </citation>
    <scope>IDENTIFICATION</scope>
</reference>
<organism evidence="22 23">
    <name type="scientific">Monopterus albus</name>
    <name type="common">Swamp eel</name>
    <dbReference type="NCBI Taxonomy" id="43700"/>
    <lineage>
        <taxon>Eukaryota</taxon>
        <taxon>Metazoa</taxon>
        <taxon>Chordata</taxon>
        <taxon>Craniata</taxon>
        <taxon>Vertebrata</taxon>
        <taxon>Euteleostomi</taxon>
        <taxon>Actinopterygii</taxon>
        <taxon>Neopterygii</taxon>
        <taxon>Teleostei</taxon>
        <taxon>Neoteleostei</taxon>
        <taxon>Acanthomorphata</taxon>
        <taxon>Anabantaria</taxon>
        <taxon>Synbranchiformes</taxon>
        <taxon>Synbranchidae</taxon>
        <taxon>Monopterus</taxon>
    </lineage>
</organism>
<evidence type="ECO:0000256" key="9">
    <source>
        <dbReference type="ARBA" id="ARBA00018954"/>
    </source>
</evidence>
<evidence type="ECO:0000256" key="18">
    <source>
        <dbReference type="ARBA" id="ARBA00023273"/>
    </source>
</evidence>
<evidence type="ECO:0000256" key="10">
    <source>
        <dbReference type="ARBA" id="ARBA00022448"/>
    </source>
</evidence>
<evidence type="ECO:0000256" key="21">
    <source>
        <dbReference type="SAM" id="Phobius"/>
    </source>
</evidence>
<keyword evidence="16 21" id="KW-0472">Membrane</keyword>
<evidence type="ECO:0000256" key="4">
    <source>
        <dbReference type="ARBA" id="ARBA00004333"/>
    </source>
</evidence>
<keyword evidence="18" id="KW-0966">Cell projection</keyword>
<evidence type="ECO:0000256" key="15">
    <source>
        <dbReference type="ARBA" id="ARBA00022989"/>
    </source>
</evidence>
<accession>A0A3Q3JCS7</accession>
<evidence type="ECO:0000256" key="17">
    <source>
        <dbReference type="ARBA" id="ARBA00023228"/>
    </source>
</evidence>
<evidence type="ECO:0000256" key="2">
    <source>
        <dbReference type="ARBA" id="ARBA00004236"/>
    </source>
</evidence>
<evidence type="ECO:0000256" key="19">
    <source>
        <dbReference type="ARBA" id="ARBA00045893"/>
    </source>
</evidence>
<evidence type="ECO:0000256" key="3">
    <source>
        <dbReference type="ARBA" id="ARBA00004316"/>
    </source>
</evidence>
<keyword evidence="23" id="KW-1185">Reference proteome</keyword>
<dbReference type="GO" id="GO:0042995">
    <property type="term" value="C:cell projection"/>
    <property type="evidence" value="ECO:0007669"/>
    <property type="project" value="UniProtKB-SubCell"/>
</dbReference>
<evidence type="ECO:0000313" key="22">
    <source>
        <dbReference type="Ensembl" id="ENSMALP00000011467.1"/>
    </source>
</evidence>
<feature type="transmembrane region" description="Helical" evidence="21">
    <location>
        <begin position="12"/>
        <end position="34"/>
    </location>
</feature>
<sequence>MSSLPVTDCLYVYICLILIVLLFIGCILGFKAYLIECVWNCYRYVSGQGTSEILLYVTTNDTTVSPLDCAIRPRHHNDFRV</sequence>
<comment type="subcellular location">
    <subcellularLocation>
        <location evidence="2">Cell membrane</location>
    </subcellularLocation>
    <subcellularLocation>
        <location evidence="3">Cell projection</location>
    </subcellularLocation>
    <subcellularLocation>
        <location evidence="1">Endomembrane system</location>
        <topology evidence="1">Multi-pass membrane protein</topology>
    </subcellularLocation>
    <subcellularLocation>
        <location evidence="5">Endosome</location>
        <location evidence="5">Multivesicular body lumen</location>
    </subcellularLocation>
    <subcellularLocation>
        <location evidence="4">Endosome</location>
        <location evidence="4">Multivesicular body membrane</location>
    </subcellularLocation>
    <subcellularLocation>
        <location evidence="6">Late endosome membrane</location>
    </subcellularLocation>
    <subcellularLocation>
        <location evidence="7">Lysosome membrane</location>
    </subcellularLocation>
</comment>
<dbReference type="PANTHER" id="PTHR12479">
    <property type="entry name" value="LYSOSOMAL-ASSOCIATED TRANSMEMBRANE PROTEIN"/>
    <property type="match status" value="1"/>
</dbReference>
<protein>
    <recommendedName>
        <fullName evidence="9">Lysosomal-associated transmembrane protein 4B</fullName>
    </recommendedName>
</protein>
<evidence type="ECO:0000256" key="6">
    <source>
        <dbReference type="ARBA" id="ARBA00004414"/>
    </source>
</evidence>
<comment type="similarity">
    <text evidence="8">Belongs to the LAPTM4/LAPTM5 transporter family.</text>
</comment>
<dbReference type="GO" id="GO:0005765">
    <property type="term" value="C:lysosomal membrane"/>
    <property type="evidence" value="ECO:0007669"/>
    <property type="project" value="UniProtKB-SubCell"/>
</dbReference>
<evidence type="ECO:0000256" key="13">
    <source>
        <dbReference type="ARBA" id="ARBA00022753"/>
    </source>
</evidence>
<keyword evidence="11" id="KW-1003">Cell membrane</keyword>
<dbReference type="InterPro" id="IPR004687">
    <property type="entry name" value="LAPTM4/5"/>
</dbReference>
<comment type="subunit">
    <text evidence="20">Homooligomer; upon reaching the lysosomes. Interacts with MCOLN1. Interacts with NEDD4; may play a role in the lysosomal sorting of LAPTM4B; enhances HGS association with NEDD4; mediates inhibition of EGFR degradation. Interacts with PIP5K1C; promotes SNX5 association with LAPTM4B; kinase activity of PIP5K1C is required; interaction is regulated by phosphatidylinositol 4,5-bisphosphate generated by PIP5K1C. Interacts with HGS; promotes HGS ubiquitination. Interacts with SNX5. Interacts with SLC3A2 and SLC7A5; recruits SLC3A2 and SLC7A5 to lysosomes to promote leucine uptake into these organelles and is required for mTORC1 activation. Interacts with LRRC32; decreases TGFB1 production in regulatory T cells. Interacts with BECN1; competes with EGFR for LAPTM4B binding; regulates EGFR activity. Interacts with EGFR; positively correlates with EGFR activation.</text>
</comment>
<dbReference type="Pfam" id="PF03821">
    <property type="entry name" value="Mtp"/>
    <property type="match status" value="1"/>
</dbReference>
<dbReference type="Proteomes" id="UP000261600">
    <property type="component" value="Unplaced"/>
</dbReference>